<sequence>MIESEENEVLNLPKTVLNQPTSTNGALKRYQEKLIEQYYTVFCSFQKLIKEVSDNCEQQLQQRMDKFQEETNQIKKKEEDILSTLGKSSFTFEELREQLKSLGQDLITRSLQLREDALAIYSGSYAKLSPIVDRAFESCEVFLTQLPQKYSEKLPLEIKRLNENFLQTKQKLIQVLYNIEISCRKQASNMDSEFIQRADEWKQNRFATIVEESKKQLDLSNRIDFSSIFSNFHKDQKKFTFCFRKLVSNLALFSPPEHFTESDLESWWNEVVEMTETHKNFITQFIGQFQTLIDQRNQENAQLISALEKDLFELASESEANQAMCEILPLYKQTQKYYVSLIEKLQKYWNMRTDSLFKSFESIHNFLKPLIENFQKFISEADENNQFVINETEEIRNQSQSEINQLETDLQMKSNEILVLMTEEDISSRVKECKEILANIEKTYNESYSKIISTYDTQPSLLTTLFDQVEKEILNVIKMRKVSPLNDDDSSPHTTSGHSEQRRKGSSSGQRQSRKILKARNEGKSINAASLSFSASNGAKFEEIGALDLVPQFDDFIDEPQSVELTPQKGKSSKGGASAASGNAGNDRKATPTKVKRDRSNEKKPGKSGNSNKKGNKNGGYSIDDFEDVECPEFLLSDIVPKAEDGTVSIWIYIPMNEELNEWTNIFRKRLITTLSDEYDSRLKRASYAKERSKLSEELQEKMRLHAPRASAIEVNIGQKRVNQIGTRQAQLEKHFLRSVSNFNNGVENILSSVDRRKRLMVNECDKERSFIDNLATMKNATNFTVLVQNLKASEKQWEAYFAKQKGEQKKEMDNFINNFNAVNQRFMETVVLADGTFSEEEREHCKEYFSKMNAHVASIIKELEQKVSEAIDEVDKHHSDLIEEFESKLIVHKADVTFIESLKQAQMDSKNKYEALLAKNKMMENEVDRLFGLVKVNEKVDLQARLTDLFQKLDALRISVNKRGTFLSLIKSQSNVAPIGFSLDLLLQQQQQQQLLQKRGSDVNLTSSNKKSRTDNKKGGADDDKKHSKAKPKGKSKSSTDKSNLNDKPNSNESQNDPSSAANAEGGAGSAAENQRSLPLKTQFDKIESDFNATVMKLSTEYYTNLKTRRMQITRPELIPEQQQDCVDKCAENWKSVTKDLQSVLSKSCLVFQTQVQNAESLSREMLKKMFAFFASFYVEQVSKDKSDIQVNFDQCMKELAKEREKHKKMMNPEMADENKVAEFRRLIEEENDRVLREMDVITNFNIQNIECEYKNMSLFTTNLPLFTNKLLNLFDRFIQIDDLSASSNMSKGIERKTMREMMKDKARKSLSNPASNDPNGRPFRLRDWPSLPAVLEPIVQANQQAVQSASQSVNVLKNIGIHFTSSSTLNNLASGNQTIFGRQLDSQISIRSNSNINASNTNLINNAASANTKKKKVTLKGAVASSLNSNTNVGNMKLQPIDESGQKLSMAPLKSLDTSMNRGVIVERNRCYEDYEKMLSKRNDDFDKYIQSLKDETESFIKYWQTCIADLNPSLAPQIQEGDD</sequence>
<dbReference type="Pfam" id="PF14643">
    <property type="entry name" value="DUF4455"/>
    <property type="match status" value="1"/>
</dbReference>
<feature type="region of interest" description="Disordered" evidence="2">
    <location>
        <begin position="564"/>
        <end position="621"/>
    </location>
</feature>
<evidence type="ECO:0000259" key="3">
    <source>
        <dbReference type="Pfam" id="PF14643"/>
    </source>
</evidence>
<dbReference type="InterPro" id="IPR027914">
    <property type="entry name" value="DUF4456"/>
</dbReference>
<feature type="compositionally biased region" description="Low complexity" evidence="2">
    <location>
        <begin position="574"/>
        <end position="585"/>
    </location>
</feature>
<keyword evidence="1" id="KW-0175">Coiled coil</keyword>
<name>A0ABR2GML8_9EUKA</name>
<organism evidence="5 7">
    <name type="scientific">Tritrichomonas musculus</name>
    <dbReference type="NCBI Taxonomy" id="1915356"/>
    <lineage>
        <taxon>Eukaryota</taxon>
        <taxon>Metamonada</taxon>
        <taxon>Parabasalia</taxon>
        <taxon>Tritrichomonadida</taxon>
        <taxon>Tritrichomonadidae</taxon>
        <taxon>Tritrichomonas</taxon>
    </lineage>
</organism>
<feature type="compositionally biased region" description="Basic residues" evidence="2">
    <location>
        <begin position="1028"/>
        <end position="1037"/>
    </location>
</feature>
<feature type="region of interest" description="Disordered" evidence="2">
    <location>
        <begin position="1306"/>
        <end position="1325"/>
    </location>
</feature>
<feature type="compositionally biased region" description="Low complexity" evidence="2">
    <location>
        <begin position="1060"/>
        <end position="1075"/>
    </location>
</feature>
<dbReference type="Proteomes" id="UP001470230">
    <property type="component" value="Unassembled WGS sequence"/>
</dbReference>
<reference evidence="5 7" key="1">
    <citation type="submission" date="2024-04" db="EMBL/GenBank/DDBJ databases">
        <title>Tritrichomonas musculus Genome.</title>
        <authorList>
            <person name="Alves-Ferreira E."/>
            <person name="Grigg M."/>
            <person name="Lorenzi H."/>
            <person name="Galac M."/>
        </authorList>
    </citation>
    <scope>NUCLEOTIDE SEQUENCE [LARGE SCALE GENOMIC DNA]</scope>
    <source>
        <strain evidence="5 7">EAF2021</strain>
    </source>
</reference>
<feature type="coiled-coil region" evidence="1">
    <location>
        <begin position="861"/>
        <end position="920"/>
    </location>
</feature>
<evidence type="ECO:0000313" key="5">
    <source>
        <dbReference type="EMBL" id="KAK8835183.1"/>
    </source>
</evidence>
<feature type="domain" description="DUF4455" evidence="3">
    <location>
        <begin position="32"/>
        <end position="484"/>
    </location>
</feature>
<dbReference type="EMBL" id="JAPFFF010000216">
    <property type="protein sequence ID" value="KAK8835183.1"/>
    <property type="molecule type" value="Genomic_DNA"/>
</dbReference>
<gene>
    <name evidence="6" type="ORF">M9Y10_013373</name>
    <name evidence="5" type="ORF">M9Y10_017293</name>
</gene>
<feature type="region of interest" description="Disordered" evidence="2">
    <location>
        <begin position="999"/>
        <end position="1080"/>
    </location>
</feature>
<feature type="coiled-coil region" evidence="1">
    <location>
        <begin position="378"/>
        <end position="416"/>
    </location>
</feature>
<dbReference type="Pfam" id="PF14644">
    <property type="entry name" value="DUF4456"/>
    <property type="match status" value="1"/>
</dbReference>
<evidence type="ECO:0008006" key="8">
    <source>
        <dbReference type="Google" id="ProtNLM"/>
    </source>
</evidence>
<comment type="caution">
    <text evidence="5">The sequence shown here is derived from an EMBL/GenBank/DDBJ whole genome shotgun (WGS) entry which is preliminary data.</text>
</comment>
<evidence type="ECO:0000313" key="7">
    <source>
        <dbReference type="Proteomes" id="UP001470230"/>
    </source>
</evidence>
<protein>
    <recommendedName>
        <fullName evidence="8">DUF4455 domain-containing protein</fullName>
    </recommendedName>
</protein>
<evidence type="ECO:0000256" key="1">
    <source>
        <dbReference type="SAM" id="Coils"/>
    </source>
</evidence>
<evidence type="ECO:0000313" key="6">
    <source>
        <dbReference type="EMBL" id="KAK8858271.1"/>
    </source>
</evidence>
<proteinExistence type="predicted"/>
<feature type="compositionally biased region" description="Polar residues" evidence="2">
    <location>
        <begin position="1042"/>
        <end position="1059"/>
    </location>
</feature>
<feature type="compositionally biased region" description="Basic and acidic residues" evidence="2">
    <location>
        <begin position="1013"/>
        <end position="1027"/>
    </location>
</feature>
<evidence type="ECO:0000259" key="4">
    <source>
        <dbReference type="Pfam" id="PF14644"/>
    </source>
</evidence>
<feature type="region of interest" description="Disordered" evidence="2">
    <location>
        <begin position="483"/>
        <end position="521"/>
    </location>
</feature>
<feature type="compositionally biased region" description="Polar residues" evidence="2">
    <location>
        <begin position="1311"/>
        <end position="1320"/>
    </location>
</feature>
<accession>A0ABR2GML8</accession>
<dbReference type="InterPro" id="IPR028089">
    <property type="entry name" value="DUF4455"/>
</dbReference>
<dbReference type="EMBL" id="JAPFFF010000019">
    <property type="protein sequence ID" value="KAK8858271.1"/>
    <property type="molecule type" value="Genomic_DNA"/>
</dbReference>
<evidence type="ECO:0000256" key="2">
    <source>
        <dbReference type="SAM" id="MobiDB-lite"/>
    </source>
</evidence>
<keyword evidence="7" id="KW-1185">Reference proteome</keyword>
<feature type="domain" description="DUF4456" evidence="4">
    <location>
        <begin position="1097"/>
        <end position="1305"/>
    </location>
</feature>